<name>A0AAE3R8K0_9BACT</name>
<dbReference type="RefSeq" id="WP_314518314.1">
    <property type="nucleotide sequence ID" value="NZ_JASJOU010000018.1"/>
</dbReference>
<keyword evidence="1" id="KW-0472">Membrane</keyword>
<reference evidence="2" key="1">
    <citation type="submission" date="2023-05" db="EMBL/GenBank/DDBJ databases">
        <authorList>
            <person name="Zhang X."/>
        </authorList>
    </citation>
    <scope>NUCLEOTIDE SEQUENCE</scope>
    <source>
        <strain evidence="2">BD1B2-1</strain>
    </source>
</reference>
<keyword evidence="1" id="KW-0812">Transmembrane</keyword>
<organism evidence="2 3">
    <name type="scientific">Xanthocytophaga agilis</name>
    <dbReference type="NCBI Taxonomy" id="3048010"/>
    <lineage>
        <taxon>Bacteria</taxon>
        <taxon>Pseudomonadati</taxon>
        <taxon>Bacteroidota</taxon>
        <taxon>Cytophagia</taxon>
        <taxon>Cytophagales</taxon>
        <taxon>Rhodocytophagaceae</taxon>
        <taxon>Xanthocytophaga</taxon>
    </lineage>
</organism>
<gene>
    <name evidence="2" type="ORF">QNI22_34610</name>
</gene>
<dbReference type="AlphaFoldDB" id="A0AAE3R8K0"/>
<dbReference type="Proteomes" id="UP001232063">
    <property type="component" value="Unassembled WGS sequence"/>
</dbReference>
<accession>A0AAE3R8K0</accession>
<proteinExistence type="predicted"/>
<comment type="caution">
    <text evidence="2">The sequence shown here is derived from an EMBL/GenBank/DDBJ whole genome shotgun (WGS) entry which is preliminary data.</text>
</comment>
<protein>
    <submittedName>
        <fullName evidence="2">Uncharacterized protein</fullName>
    </submittedName>
</protein>
<feature type="transmembrane region" description="Helical" evidence="1">
    <location>
        <begin position="51"/>
        <end position="70"/>
    </location>
</feature>
<keyword evidence="1" id="KW-1133">Transmembrane helix</keyword>
<keyword evidence="3" id="KW-1185">Reference proteome</keyword>
<evidence type="ECO:0000313" key="3">
    <source>
        <dbReference type="Proteomes" id="UP001232063"/>
    </source>
</evidence>
<evidence type="ECO:0000256" key="1">
    <source>
        <dbReference type="SAM" id="Phobius"/>
    </source>
</evidence>
<feature type="transmembrane region" description="Helical" evidence="1">
    <location>
        <begin position="20"/>
        <end position="45"/>
    </location>
</feature>
<dbReference type="EMBL" id="JASJOU010000018">
    <property type="protein sequence ID" value="MDJ1505841.1"/>
    <property type="molecule type" value="Genomic_DNA"/>
</dbReference>
<sequence>MNKPAAASYRQPMTEEEIQLLHQMAYIAPAKILLLAGFYGFFLWLSFHVHFTALLLLVGLILFSLAYIVYTQFFPNNLLRQDIKNGQKIVVQGQVEEKSEAGQNDSYTLTILNHAFTVSEEDWQSFRKGQMVEIHFAPLSKHLFEVNPIN</sequence>
<evidence type="ECO:0000313" key="2">
    <source>
        <dbReference type="EMBL" id="MDJ1505841.1"/>
    </source>
</evidence>